<protein>
    <submittedName>
        <fullName evidence="1">Uncharacterized protein with GYD domain</fullName>
    </submittedName>
</protein>
<proteinExistence type="predicted"/>
<dbReference type="Pfam" id="PF08734">
    <property type="entry name" value="GYD"/>
    <property type="match status" value="1"/>
</dbReference>
<name>A0AAW8DCY2_9MICC</name>
<gene>
    <name evidence="1" type="ORF">J2S90_000657</name>
    <name evidence="2" type="ORF">J2S93_001046</name>
</gene>
<evidence type="ECO:0000313" key="1">
    <source>
        <dbReference type="EMBL" id="MDP9903717.1"/>
    </source>
</evidence>
<evidence type="ECO:0000313" key="3">
    <source>
        <dbReference type="Proteomes" id="UP001230951"/>
    </source>
</evidence>
<comment type="caution">
    <text evidence="1">The sequence shown here is derived from an EMBL/GenBank/DDBJ whole genome shotgun (WGS) entry which is preliminary data.</text>
</comment>
<dbReference type="EMBL" id="JAUSTF010000002">
    <property type="protein sequence ID" value="MDQ0179630.1"/>
    <property type="molecule type" value="Genomic_DNA"/>
</dbReference>
<dbReference type="AlphaFoldDB" id="A0AAW8DCY2"/>
<evidence type="ECO:0000313" key="4">
    <source>
        <dbReference type="Proteomes" id="UP001242995"/>
    </source>
</evidence>
<dbReference type="InterPro" id="IPR014845">
    <property type="entry name" value="GYD/TTHA1554"/>
</dbReference>
<sequence>MTKYLFEANYVGDGIKGLLREGGTKRRDAVVDALKSVDGSLESFYYAFGETDVVGVFEIPDAASAAALSLMINATGAVRLHLKPLMTVEDLDEAAKKTPTYRAPGQ</sequence>
<accession>A0AAW8DCY2</accession>
<dbReference type="Proteomes" id="UP001230951">
    <property type="component" value="Unassembled WGS sequence"/>
</dbReference>
<organism evidence="1 4">
    <name type="scientific">Arthrobacter bambusae</name>
    <dbReference type="NCBI Taxonomy" id="1338426"/>
    <lineage>
        <taxon>Bacteria</taxon>
        <taxon>Bacillati</taxon>
        <taxon>Actinomycetota</taxon>
        <taxon>Actinomycetes</taxon>
        <taxon>Micrococcales</taxon>
        <taxon>Micrococcaceae</taxon>
        <taxon>Arthrobacter</taxon>
    </lineage>
</organism>
<reference evidence="1 3" key="1">
    <citation type="submission" date="2023-07" db="EMBL/GenBank/DDBJ databases">
        <title>Sorghum-associated microbial communities from plants grown in Nebraska, USA.</title>
        <authorList>
            <person name="Schachtman D."/>
        </authorList>
    </citation>
    <scope>NUCLEOTIDE SEQUENCE</scope>
    <source>
        <strain evidence="1">DS1006</strain>
        <strain evidence="2 3">DS1016</strain>
    </source>
</reference>
<dbReference type="RefSeq" id="WP_284753769.1">
    <property type="nucleotide sequence ID" value="NZ_JAUSRG010000001.1"/>
</dbReference>
<dbReference type="EMBL" id="JAUSRG010000001">
    <property type="protein sequence ID" value="MDP9903717.1"/>
    <property type="molecule type" value="Genomic_DNA"/>
</dbReference>
<evidence type="ECO:0000313" key="2">
    <source>
        <dbReference type="EMBL" id="MDQ0179630.1"/>
    </source>
</evidence>
<dbReference type="Proteomes" id="UP001242995">
    <property type="component" value="Unassembled WGS sequence"/>
</dbReference>
<keyword evidence="3" id="KW-1185">Reference proteome</keyword>